<evidence type="ECO:0000256" key="11">
    <source>
        <dbReference type="ARBA" id="ARBA00048543"/>
    </source>
</evidence>
<evidence type="ECO:0000256" key="3">
    <source>
        <dbReference type="ARBA" id="ARBA00005094"/>
    </source>
</evidence>
<evidence type="ECO:0000256" key="9">
    <source>
        <dbReference type="ARBA" id="ARBA00023211"/>
    </source>
</evidence>
<dbReference type="EMBL" id="JACTUZ010000156">
    <property type="protein sequence ID" value="MBC9179527.1"/>
    <property type="molecule type" value="Genomic_DNA"/>
</dbReference>
<sequence>VLAAAGMPADWTMAAIVGAAGLEPALAALARGGTLAVANKEALVCAGEIVLAAARASGATILPVDSEHNAIFQALDARDPSVVEKIILTASGGPFRQASLEHMARVTPEQAVAHPVWSMGAKISVDSATMMNKGLELIEAARLFSVPEDRIEVLVHPQSAVHGLVQYADGSLLAQLGSPDMRTPIAHALAWPRRMHVDVPRLDLAALAKLEFYAPDTVRFPALRLAREALRAGQGATTILNAANEVAVGLFLGRRLGFLDIAAVVEEVLASLGSPAVPDLAAVLALDAAARQDATDRAARRAA</sequence>
<comment type="catalytic activity">
    <reaction evidence="11">
        <text>2-C-methyl-D-erythritol 4-phosphate + NADP(+) = 1-deoxy-D-xylulose 5-phosphate + NADPH + H(+)</text>
        <dbReference type="Rhea" id="RHEA:13717"/>
        <dbReference type="ChEBI" id="CHEBI:15378"/>
        <dbReference type="ChEBI" id="CHEBI:57783"/>
        <dbReference type="ChEBI" id="CHEBI:57792"/>
        <dbReference type="ChEBI" id="CHEBI:58262"/>
        <dbReference type="ChEBI" id="CHEBI:58349"/>
        <dbReference type="EC" id="1.1.1.267"/>
    </reaction>
    <physiologicalReaction direction="right-to-left" evidence="11">
        <dbReference type="Rhea" id="RHEA:13719"/>
    </physiologicalReaction>
</comment>
<evidence type="ECO:0000256" key="4">
    <source>
        <dbReference type="ARBA" id="ARBA00006825"/>
    </source>
</evidence>
<keyword evidence="9" id="KW-0464">Manganese</keyword>
<evidence type="ECO:0000259" key="14">
    <source>
        <dbReference type="Pfam" id="PF13288"/>
    </source>
</evidence>
<name>A0ABR7RCG0_9PROT</name>
<dbReference type="Gene3D" id="3.40.50.720">
    <property type="entry name" value="NAD(P)-binding Rossmann-like Domain"/>
    <property type="match status" value="1"/>
</dbReference>
<dbReference type="Pfam" id="PF02670">
    <property type="entry name" value="DXP_reductoisom"/>
    <property type="match status" value="1"/>
</dbReference>
<feature type="domain" description="DXP reductoisomerase C-terminal" evidence="14">
    <location>
        <begin position="176"/>
        <end position="292"/>
    </location>
</feature>
<comment type="caution">
    <text evidence="15">The sequence shown here is derived from an EMBL/GenBank/DDBJ whole genome shotgun (WGS) entry which is preliminary data.</text>
</comment>
<dbReference type="Proteomes" id="UP000603940">
    <property type="component" value="Unassembled WGS sequence"/>
</dbReference>
<keyword evidence="6" id="KW-0479">Metal-binding</keyword>
<dbReference type="InterPro" id="IPR013512">
    <property type="entry name" value="DXP_reductoisomerase_N"/>
</dbReference>
<dbReference type="Gene3D" id="1.10.1740.10">
    <property type="match status" value="1"/>
</dbReference>
<comment type="cofactor">
    <cofactor evidence="1">
        <name>Mn(2+)</name>
        <dbReference type="ChEBI" id="CHEBI:29035"/>
    </cofactor>
</comment>
<keyword evidence="16" id="KW-1185">Reference proteome</keyword>
<comment type="pathway">
    <text evidence="3">Isoprenoid biosynthesis; isopentenyl diphosphate biosynthesis via DXP pathway; isopentenyl diphosphate from 1-deoxy-D-xylulose 5-phosphate: step 1/6.</text>
</comment>
<organism evidence="15 16">
    <name type="scientific">Pseudoroseomonas ludipueritiae</name>
    <dbReference type="NCBI Taxonomy" id="198093"/>
    <lineage>
        <taxon>Bacteria</taxon>
        <taxon>Pseudomonadati</taxon>
        <taxon>Pseudomonadota</taxon>
        <taxon>Alphaproteobacteria</taxon>
        <taxon>Acetobacterales</taxon>
        <taxon>Acetobacteraceae</taxon>
        <taxon>Pseudoroseomonas</taxon>
    </lineage>
</organism>
<keyword evidence="10" id="KW-0414">Isoprene biosynthesis</keyword>
<evidence type="ECO:0000256" key="6">
    <source>
        <dbReference type="ARBA" id="ARBA00022723"/>
    </source>
</evidence>
<dbReference type="SUPFAM" id="SSF69055">
    <property type="entry name" value="1-deoxy-D-xylulose-5-phosphate reductoisomerase, C-terminal domain"/>
    <property type="match status" value="1"/>
</dbReference>
<dbReference type="NCBIfam" id="TIGR00243">
    <property type="entry name" value="Dxr"/>
    <property type="match status" value="1"/>
</dbReference>
<proteinExistence type="inferred from homology"/>
<comment type="similarity">
    <text evidence="4">Belongs to the DXR family.</text>
</comment>
<evidence type="ECO:0000256" key="8">
    <source>
        <dbReference type="ARBA" id="ARBA00023002"/>
    </source>
</evidence>
<evidence type="ECO:0000256" key="10">
    <source>
        <dbReference type="ARBA" id="ARBA00023229"/>
    </source>
</evidence>
<dbReference type="Pfam" id="PF13288">
    <property type="entry name" value="DXPR_C"/>
    <property type="match status" value="1"/>
</dbReference>
<dbReference type="InterPro" id="IPR036169">
    <property type="entry name" value="DXPR_C_sf"/>
</dbReference>
<dbReference type="InterPro" id="IPR003821">
    <property type="entry name" value="DXP_reductoisomerase"/>
</dbReference>
<accession>A0ABR7RCG0</accession>
<feature type="domain" description="1-deoxy-D-xylulose 5-phosphate reductoisomerase N-terminal" evidence="12">
    <location>
        <begin position="5"/>
        <end position="47"/>
    </location>
</feature>
<evidence type="ECO:0000256" key="2">
    <source>
        <dbReference type="ARBA" id="ARBA00001946"/>
    </source>
</evidence>
<evidence type="ECO:0000313" key="15">
    <source>
        <dbReference type="EMBL" id="MBC9179527.1"/>
    </source>
</evidence>
<evidence type="ECO:0000259" key="13">
    <source>
        <dbReference type="Pfam" id="PF08436"/>
    </source>
</evidence>
<feature type="non-terminal residue" evidence="15">
    <location>
        <position position="1"/>
    </location>
</feature>
<comment type="cofactor">
    <cofactor evidence="2">
        <name>Mg(2+)</name>
        <dbReference type="ChEBI" id="CHEBI:18420"/>
    </cofactor>
</comment>
<feature type="domain" description="1-deoxy-D-xylulose 5-phosphate reductoisomerase C-terminal" evidence="13">
    <location>
        <begin position="61"/>
        <end position="144"/>
    </location>
</feature>
<evidence type="ECO:0000259" key="12">
    <source>
        <dbReference type="Pfam" id="PF02670"/>
    </source>
</evidence>
<dbReference type="RefSeq" id="WP_187780553.1">
    <property type="nucleotide sequence ID" value="NZ_JACTUZ010000156.1"/>
</dbReference>
<keyword evidence="8 15" id="KW-0560">Oxidoreductase</keyword>
<dbReference type="SUPFAM" id="SSF55347">
    <property type="entry name" value="Glyceraldehyde-3-phosphate dehydrogenase-like, C-terminal domain"/>
    <property type="match status" value="1"/>
</dbReference>
<keyword evidence="7" id="KW-0521">NADP</keyword>
<evidence type="ECO:0000313" key="16">
    <source>
        <dbReference type="Proteomes" id="UP000603940"/>
    </source>
</evidence>
<dbReference type="GO" id="GO:0030604">
    <property type="term" value="F:1-deoxy-D-xylulose-5-phosphate reductoisomerase activity"/>
    <property type="evidence" value="ECO:0007669"/>
    <property type="project" value="UniProtKB-EC"/>
</dbReference>
<dbReference type="HAMAP" id="MF_00183">
    <property type="entry name" value="DXP_reductoisom"/>
    <property type="match status" value="1"/>
</dbReference>
<protein>
    <recommendedName>
        <fullName evidence="5">1-deoxy-D-xylulose-5-phosphate reductoisomerase</fullName>
        <ecNumber evidence="5">1.1.1.267</ecNumber>
    </recommendedName>
</protein>
<reference evidence="15 16" key="1">
    <citation type="journal article" date="2009" name="Int. J. Syst. Evol. Microbiol.">
        <title>Transfer of Teichococcus ludipueritiae and Muricoccus roseus to the genus Roseomonas, as Roseomonas ludipueritiae comb. nov. and Roseomonas rosea comb. nov., respectively, and emended description of the genus Roseomonas.</title>
        <authorList>
            <person name="Sanchez-Porro C."/>
            <person name="Gallego V."/>
            <person name="Busse H.J."/>
            <person name="Kampfer P."/>
            <person name="Ventosa A."/>
        </authorList>
    </citation>
    <scope>NUCLEOTIDE SEQUENCE [LARGE SCALE GENOMIC DNA]</scope>
    <source>
        <strain evidence="15 16">DSM 14915</strain>
    </source>
</reference>
<evidence type="ECO:0000256" key="1">
    <source>
        <dbReference type="ARBA" id="ARBA00001936"/>
    </source>
</evidence>
<evidence type="ECO:0000256" key="7">
    <source>
        <dbReference type="ARBA" id="ARBA00022857"/>
    </source>
</evidence>
<dbReference type="Pfam" id="PF08436">
    <property type="entry name" value="DXP_redisom_C"/>
    <property type="match status" value="1"/>
</dbReference>
<dbReference type="InterPro" id="IPR013644">
    <property type="entry name" value="DXP_reductoisomerase_C"/>
</dbReference>
<dbReference type="EC" id="1.1.1.267" evidence="5"/>
<dbReference type="PANTHER" id="PTHR30525">
    <property type="entry name" value="1-DEOXY-D-XYLULOSE 5-PHOSPHATE REDUCTOISOMERASE"/>
    <property type="match status" value="1"/>
</dbReference>
<evidence type="ECO:0000256" key="5">
    <source>
        <dbReference type="ARBA" id="ARBA00012366"/>
    </source>
</evidence>
<dbReference type="InterPro" id="IPR026877">
    <property type="entry name" value="DXPR_C"/>
</dbReference>
<gene>
    <name evidence="15" type="ORF">IBL25_21530</name>
</gene>
<dbReference type="PANTHER" id="PTHR30525:SF0">
    <property type="entry name" value="1-DEOXY-D-XYLULOSE 5-PHOSPHATE REDUCTOISOMERASE, CHLOROPLASTIC"/>
    <property type="match status" value="1"/>
</dbReference>